<evidence type="ECO:0000313" key="2">
    <source>
        <dbReference type="Proteomes" id="UP001062846"/>
    </source>
</evidence>
<accession>A0ACC0PIX9</accession>
<proteinExistence type="predicted"/>
<dbReference type="EMBL" id="CM046390">
    <property type="protein sequence ID" value="KAI8564687.1"/>
    <property type="molecule type" value="Genomic_DNA"/>
</dbReference>
<reference evidence="1" key="1">
    <citation type="submission" date="2022-02" db="EMBL/GenBank/DDBJ databases">
        <title>Plant Genome Project.</title>
        <authorList>
            <person name="Zhang R.-G."/>
        </authorList>
    </citation>
    <scope>NUCLEOTIDE SEQUENCE</scope>
    <source>
        <strain evidence="1">AT1</strain>
    </source>
</reference>
<comment type="caution">
    <text evidence="1">The sequence shown here is derived from an EMBL/GenBank/DDBJ whole genome shotgun (WGS) entry which is preliminary data.</text>
</comment>
<sequence>MSDWKDNPPWECAAVMSDVWNMRLETSLLFEWCPRAANEAANWIAEASHTIALSPNWGFSSANGFKFSFCYCFLFWHFTELKKIKR</sequence>
<evidence type="ECO:0000313" key="1">
    <source>
        <dbReference type="EMBL" id="KAI8564687.1"/>
    </source>
</evidence>
<gene>
    <name evidence="1" type="ORF">RHMOL_Rhmol03G0200900</name>
</gene>
<organism evidence="1 2">
    <name type="scientific">Rhododendron molle</name>
    <name type="common">Chinese azalea</name>
    <name type="synonym">Azalea mollis</name>
    <dbReference type="NCBI Taxonomy" id="49168"/>
    <lineage>
        <taxon>Eukaryota</taxon>
        <taxon>Viridiplantae</taxon>
        <taxon>Streptophyta</taxon>
        <taxon>Embryophyta</taxon>
        <taxon>Tracheophyta</taxon>
        <taxon>Spermatophyta</taxon>
        <taxon>Magnoliopsida</taxon>
        <taxon>eudicotyledons</taxon>
        <taxon>Gunneridae</taxon>
        <taxon>Pentapetalae</taxon>
        <taxon>asterids</taxon>
        <taxon>Ericales</taxon>
        <taxon>Ericaceae</taxon>
        <taxon>Ericoideae</taxon>
        <taxon>Rhodoreae</taxon>
        <taxon>Rhododendron</taxon>
    </lineage>
</organism>
<protein>
    <submittedName>
        <fullName evidence="1">Uncharacterized protein</fullName>
    </submittedName>
</protein>
<name>A0ACC0PIX9_RHOML</name>
<dbReference type="Proteomes" id="UP001062846">
    <property type="component" value="Chromosome 3"/>
</dbReference>
<keyword evidence="2" id="KW-1185">Reference proteome</keyword>